<evidence type="ECO:0000313" key="1">
    <source>
        <dbReference type="EMBL" id="AEG99340.1"/>
    </source>
</evidence>
<evidence type="ECO:0000313" key="2">
    <source>
        <dbReference type="Proteomes" id="UP000008881"/>
    </source>
</evidence>
<dbReference type="eggNOG" id="ENOG5031PD1">
    <property type="taxonomic scope" value="Bacteria"/>
</dbReference>
<accession>A0A0H3FU63</accession>
<dbReference type="AlphaFoldDB" id="A0A0H3FU63"/>
<dbReference type="HOGENOM" id="CLU_137889_0_0_6"/>
<keyword evidence="2" id="KW-1185">Reference proteome</keyword>
<dbReference type="EMBL" id="CP002824">
    <property type="protein sequence ID" value="AEG99340.1"/>
    <property type="molecule type" value="Genomic_DNA"/>
</dbReference>
<protein>
    <submittedName>
        <fullName evidence="1">Uncharacterized protein</fullName>
    </submittedName>
</protein>
<dbReference type="Proteomes" id="UP000008881">
    <property type="component" value="Chromosome"/>
</dbReference>
<organism evidence="1 2">
    <name type="scientific">Klebsiella aerogenes (strain ATCC 13048 / DSM 30053 / CCUG 1429 / JCM 1235 / KCTC 2190 / NBRC 13534 / NCIMB 10102 / NCTC 10006 / CDC 819-56)</name>
    <name type="common">Enterobacter aerogenes</name>
    <dbReference type="NCBI Taxonomy" id="1028307"/>
    <lineage>
        <taxon>Bacteria</taxon>
        <taxon>Pseudomonadati</taxon>
        <taxon>Pseudomonadota</taxon>
        <taxon>Gammaproteobacteria</taxon>
        <taxon>Enterobacterales</taxon>
        <taxon>Enterobacteriaceae</taxon>
        <taxon>Klebsiella/Raoultella group</taxon>
        <taxon>Klebsiella</taxon>
    </lineage>
</organism>
<dbReference type="KEGG" id="eae:EAE_22205"/>
<dbReference type="OrthoDB" id="6469631at2"/>
<reference evidence="1 2" key="1">
    <citation type="journal article" date="2012" name="J. Bacteriol.">
        <title>Complete genome sequence of Enterobacter aerogenes KCTC 2190.</title>
        <authorList>
            <person name="Shin S.H."/>
            <person name="Kim S."/>
            <person name="Kim J.Y."/>
            <person name="Lee S."/>
            <person name="Um Y."/>
            <person name="Oh M.K."/>
            <person name="Kim Y.R."/>
            <person name="Lee J."/>
            <person name="Yang K.S."/>
        </authorList>
    </citation>
    <scope>NUCLEOTIDE SEQUENCE [LARGE SCALE GENOMIC DNA]</scope>
    <source>
        <strain evidence="1 2">KCTC 2190</strain>
    </source>
</reference>
<name>A0A0H3FU63_KLEAK</name>
<sequence>MTQDTGWQTTQPAVGPVIFTPFTTDLKATWTLQWIFTLQQAERFKSWLRSPTYCDRGRNWFTMPIDLGDTYGPQLQTLHFVNMPVQTSKNGGVVTWTATVICNGIDDLTEDFDDWIVQAPENYGSWLDYLVTDVMPRTD</sequence>
<dbReference type="PATRIC" id="fig|1028307.3.peg.4418"/>
<proteinExistence type="predicted"/>
<gene>
    <name evidence="1" type="ordered locus">EAE_22205</name>
</gene>